<dbReference type="EMBL" id="LCUC01000168">
    <property type="protein sequence ID" value="KKY35258.1"/>
    <property type="molecule type" value="Genomic_DNA"/>
</dbReference>
<evidence type="ECO:0000256" key="1">
    <source>
        <dbReference type="ARBA" id="ARBA00006484"/>
    </source>
</evidence>
<evidence type="ECO:0000313" key="5">
    <source>
        <dbReference type="Proteomes" id="UP000034680"/>
    </source>
</evidence>
<reference evidence="4 5" key="1">
    <citation type="submission" date="2015-05" db="EMBL/GenBank/DDBJ databases">
        <title>Distinctive expansion of gene families associated with plant cell wall degradation and secondary metabolism in the genomes of grapevine trunk pathogens.</title>
        <authorList>
            <person name="Lawrence D.P."/>
            <person name="Travadon R."/>
            <person name="Rolshausen P.E."/>
            <person name="Baumgartner K."/>
        </authorList>
    </citation>
    <scope>NUCLEOTIDE SEQUENCE [LARGE SCALE GENOMIC DNA]</scope>
    <source>
        <strain evidence="4">DA912</strain>
    </source>
</reference>
<dbReference type="FunFam" id="3.40.50.720:FF:000084">
    <property type="entry name" value="Short-chain dehydrogenase reductase"/>
    <property type="match status" value="1"/>
</dbReference>
<comment type="caution">
    <text evidence="4">The sequence shown here is derived from an EMBL/GenBank/DDBJ whole genome shotgun (WGS) entry which is preliminary data.</text>
</comment>
<dbReference type="OrthoDB" id="414540at2759"/>
<dbReference type="GO" id="GO:0048038">
    <property type="term" value="F:quinone binding"/>
    <property type="evidence" value="ECO:0007669"/>
    <property type="project" value="TreeGrafter"/>
</dbReference>
<dbReference type="AlphaFoldDB" id="A0A0G2HJP3"/>
<keyword evidence="3" id="KW-0560">Oxidoreductase</keyword>
<proteinExistence type="inferred from homology"/>
<dbReference type="STRING" id="1214573.A0A0G2HJP3"/>
<accession>A0A0G2HJP3</accession>
<organism evidence="4 5">
    <name type="scientific">Diaporthe ampelina</name>
    <dbReference type="NCBI Taxonomy" id="1214573"/>
    <lineage>
        <taxon>Eukaryota</taxon>
        <taxon>Fungi</taxon>
        <taxon>Dikarya</taxon>
        <taxon>Ascomycota</taxon>
        <taxon>Pezizomycotina</taxon>
        <taxon>Sordariomycetes</taxon>
        <taxon>Sordariomycetidae</taxon>
        <taxon>Diaporthales</taxon>
        <taxon>Diaporthaceae</taxon>
        <taxon>Diaporthe</taxon>
    </lineage>
</organism>
<dbReference type="InterPro" id="IPR036291">
    <property type="entry name" value="NAD(P)-bd_dom_sf"/>
</dbReference>
<dbReference type="PANTHER" id="PTHR42760:SF133">
    <property type="entry name" value="3-OXOACYL-[ACYL-CARRIER-PROTEIN] REDUCTASE"/>
    <property type="match status" value="1"/>
</dbReference>
<protein>
    <submittedName>
        <fullName evidence="4">Putative isoepoxydon dehydrogenase</fullName>
    </submittedName>
</protein>
<evidence type="ECO:0000256" key="2">
    <source>
        <dbReference type="ARBA" id="ARBA00022857"/>
    </source>
</evidence>
<keyword evidence="2" id="KW-0521">NADP</keyword>
<keyword evidence="5" id="KW-1185">Reference proteome</keyword>
<sequence>MQLGLQGKVALVTGGTKSIGLSIVKSFLEEGAIVHFCSRTKSDVVATEQSLSSSYGQGKAHGHTVDITNSEQVSEWVKQCVKLSSRVDVVVSNVSALAVEDSRTSWDSTYQTDIVGTYTLIEAATPHLKESKGSIVTISSVSGRYIDFTAPSPYGAFKAALVHYTSQLAHRLAPSGVRANSVSPGNIYVEDGIWGNIEREKPEFFAQQVKENPMGRMGKPQEVADAVVWLASDRASFVSGTNLLVDGAVSPGVQF</sequence>
<gene>
    <name evidence="4" type="ORF">UCDDA912_g04803</name>
</gene>
<dbReference type="CDD" id="cd05233">
    <property type="entry name" value="SDR_c"/>
    <property type="match status" value="1"/>
</dbReference>
<dbReference type="GO" id="GO:0006633">
    <property type="term" value="P:fatty acid biosynthetic process"/>
    <property type="evidence" value="ECO:0007669"/>
    <property type="project" value="TreeGrafter"/>
</dbReference>
<dbReference type="Gene3D" id="3.40.50.720">
    <property type="entry name" value="NAD(P)-binding Rossmann-like Domain"/>
    <property type="match status" value="1"/>
</dbReference>
<comment type="similarity">
    <text evidence="1">Belongs to the short-chain dehydrogenases/reductases (SDR) family.</text>
</comment>
<dbReference type="PANTHER" id="PTHR42760">
    <property type="entry name" value="SHORT-CHAIN DEHYDROGENASES/REDUCTASES FAMILY MEMBER"/>
    <property type="match status" value="1"/>
</dbReference>
<dbReference type="PRINTS" id="PR00080">
    <property type="entry name" value="SDRFAMILY"/>
</dbReference>
<dbReference type="InterPro" id="IPR002347">
    <property type="entry name" value="SDR_fam"/>
</dbReference>
<reference evidence="4 5" key="2">
    <citation type="submission" date="2015-05" db="EMBL/GenBank/DDBJ databases">
        <authorList>
            <person name="Morales-Cruz A."/>
            <person name="Amrine K.C."/>
            <person name="Cantu D."/>
        </authorList>
    </citation>
    <scope>NUCLEOTIDE SEQUENCE [LARGE SCALE GENOMIC DNA]</scope>
    <source>
        <strain evidence="4">DA912</strain>
    </source>
</reference>
<dbReference type="PRINTS" id="PR00081">
    <property type="entry name" value="GDHRDH"/>
</dbReference>
<evidence type="ECO:0000256" key="3">
    <source>
        <dbReference type="ARBA" id="ARBA00023002"/>
    </source>
</evidence>
<dbReference type="GO" id="GO:0016616">
    <property type="term" value="F:oxidoreductase activity, acting on the CH-OH group of donors, NAD or NADP as acceptor"/>
    <property type="evidence" value="ECO:0007669"/>
    <property type="project" value="TreeGrafter"/>
</dbReference>
<name>A0A0G2HJP3_9PEZI</name>
<dbReference type="SUPFAM" id="SSF51735">
    <property type="entry name" value="NAD(P)-binding Rossmann-fold domains"/>
    <property type="match status" value="1"/>
</dbReference>
<evidence type="ECO:0000313" key="4">
    <source>
        <dbReference type="EMBL" id="KKY35258.1"/>
    </source>
</evidence>
<dbReference type="Proteomes" id="UP000034680">
    <property type="component" value="Unassembled WGS sequence"/>
</dbReference>
<dbReference type="Pfam" id="PF13561">
    <property type="entry name" value="adh_short_C2"/>
    <property type="match status" value="1"/>
</dbReference>